<evidence type="ECO:0000256" key="8">
    <source>
        <dbReference type="RuleBase" id="RU361228"/>
    </source>
</evidence>
<evidence type="ECO:0000256" key="5">
    <source>
        <dbReference type="ARBA" id="ARBA00022737"/>
    </source>
</evidence>
<dbReference type="PANTHER" id="PTHR45641">
    <property type="entry name" value="TETRATRICOPEPTIDE REPEAT PROTEIN (AFU_ORTHOLOGUE AFUA_6G03870)"/>
    <property type="match status" value="1"/>
</dbReference>
<dbReference type="SMART" id="SM00028">
    <property type="entry name" value="TPR"/>
    <property type="match status" value="3"/>
</dbReference>
<dbReference type="AlphaFoldDB" id="A0A815K0Y9"/>
<dbReference type="GO" id="GO:0106274">
    <property type="term" value="F:NAD+-protein-arginine ADP-ribosyltransferase activity"/>
    <property type="evidence" value="ECO:0007669"/>
    <property type="project" value="UniProtKB-EC"/>
</dbReference>
<keyword evidence="4" id="KW-0548">Nucleotidyltransferase</keyword>
<dbReference type="SUPFAM" id="SSF48452">
    <property type="entry name" value="TPR-like"/>
    <property type="match status" value="1"/>
</dbReference>
<evidence type="ECO:0000256" key="4">
    <source>
        <dbReference type="ARBA" id="ARBA00022695"/>
    </source>
</evidence>
<name>A0A815K0Y9_9BILA</name>
<keyword evidence="6" id="KW-0802">TPR repeat</keyword>
<sequence>VKPVITELNELITQITNDHVKREKVEEPFSISVLHGVDGEQEKSWLDINGDYLHFQLLIDVLIRMKSSLNDKDEFIELCKNEYHGNSLQYNILHEFENTYCSDMAIWWYTRESFLYRILNKAFRIQNIDLLFLLRFFIRDIHRALTQLKENQITYPIRVYRGQLLANDELATLVGSVGKIISINSFFSTSLNRDYVVFILGDADPNENSLKRVLFEIDAGSDIQNSKPFAEITERSFFNDEQEVLFMAGSIFRLTEVEEVDGLWIIRLVLCKEEENDLMKLYDHMTKKKESTINLLSLGTALSISGKFDQAERFFRRMLRELSTDDYSNLAESYQGLAVLSAEKGDYQMSLGWNQKALELLEQKLSPDHPDIGFIYNNIGVIYWQTDQLERALESLEKALNIF</sequence>
<dbReference type="InterPro" id="IPR000768">
    <property type="entry name" value="ART"/>
</dbReference>
<protein>
    <recommendedName>
        <fullName evidence="8">NAD(P)(+)--arginine ADP-ribosyltransferase</fullName>
        <ecNumber evidence="8">2.4.2.31</ecNumber>
    </recommendedName>
    <alternativeName>
        <fullName evidence="8">Mono(ADP-ribosyl)transferase</fullName>
    </alternativeName>
</protein>
<evidence type="ECO:0000313" key="10">
    <source>
        <dbReference type="EMBL" id="CAF4129148.1"/>
    </source>
</evidence>
<reference evidence="9" key="1">
    <citation type="submission" date="2021-02" db="EMBL/GenBank/DDBJ databases">
        <authorList>
            <person name="Nowell W R."/>
        </authorList>
    </citation>
    <scope>NUCLEOTIDE SEQUENCE</scope>
</reference>
<evidence type="ECO:0000313" key="9">
    <source>
        <dbReference type="EMBL" id="CAF1387152.1"/>
    </source>
</evidence>
<dbReference type="EMBL" id="CAJNOT010003499">
    <property type="protein sequence ID" value="CAF1387152.1"/>
    <property type="molecule type" value="Genomic_DNA"/>
</dbReference>
<evidence type="ECO:0000256" key="1">
    <source>
        <dbReference type="ARBA" id="ARBA00009558"/>
    </source>
</evidence>
<dbReference type="SUPFAM" id="SSF56399">
    <property type="entry name" value="ADP-ribosylation"/>
    <property type="match status" value="1"/>
</dbReference>
<evidence type="ECO:0000313" key="11">
    <source>
        <dbReference type="Proteomes" id="UP000663864"/>
    </source>
</evidence>
<keyword evidence="8" id="KW-0521">NADP</keyword>
<evidence type="ECO:0000256" key="7">
    <source>
        <dbReference type="ARBA" id="ARBA00047597"/>
    </source>
</evidence>
<dbReference type="Gene3D" id="1.25.40.10">
    <property type="entry name" value="Tetratricopeptide repeat domain"/>
    <property type="match status" value="1"/>
</dbReference>
<gene>
    <name evidence="10" type="ORF">JBS370_LOCUS32985</name>
    <name evidence="9" type="ORF">ZHD862_LOCUS32430</name>
</gene>
<comment type="catalytic activity">
    <reaction evidence="7 8">
        <text>L-arginyl-[protein] + NAD(+) = N(omega)-(ADP-D-ribosyl)-L-arginyl-[protein] + nicotinamide + H(+)</text>
        <dbReference type="Rhea" id="RHEA:19149"/>
        <dbReference type="Rhea" id="RHEA-COMP:10532"/>
        <dbReference type="Rhea" id="RHEA-COMP:15087"/>
        <dbReference type="ChEBI" id="CHEBI:15378"/>
        <dbReference type="ChEBI" id="CHEBI:17154"/>
        <dbReference type="ChEBI" id="CHEBI:29965"/>
        <dbReference type="ChEBI" id="CHEBI:57540"/>
        <dbReference type="ChEBI" id="CHEBI:142554"/>
        <dbReference type="EC" id="2.4.2.31"/>
    </reaction>
</comment>
<dbReference type="PROSITE" id="PS51996">
    <property type="entry name" value="TR_MART"/>
    <property type="match status" value="1"/>
</dbReference>
<comment type="similarity">
    <text evidence="1 8">Belongs to the Arg-specific ADP-ribosyltransferase family.</text>
</comment>
<dbReference type="Pfam" id="PF01129">
    <property type="entry name" value="ART"/>
    <property type="match status" value="1"/>
</dbReference>
<dbReference type="InterPro" id="IPR011990">
    <property type="entry name" value="TPR-like_helical_dom_sf"/>
</dbReference>
<proteinExistence type="inferred from homology"/>
<comment type="caution">
    <text evidence="9">The sequence shown here is derived from an EMBL/GenBank/DDBJ whole genome shotgun (WGS) entry which is preliminary data.</text>
</comment>
<dbReference type="Pfam" id="PF13424">
    <property type="entry name" value="TPR_12"/>
    <property type="match status" value="1"/>
</dbReference>
<dbReference type="Proteomes" id="UP000663864">
    <property type="component" value="Unassembled WGS sequence"/>
</dbReference>
<evidence type="ECO:0000256" key="6">
    <source>
        <dbReference type="ARBA" id="ARBA00022803"/>
    </source>
</evidence>
<dbReference type="EC" id="2.4.2.31" evidence="8"/>
<dbReference type="PROSITE" id="PS50293">
    <property type="entry name" value="TPR_REGION"/>
    <property type="match status" value="1"/>
</dbReference>
<organism evidence="9 11">
    <name type="scientific">Rotaria sordida</name>
    <dbReference type="NCBI Taxonomy" id="392033"/>
    <lineage>
        <taxon>Eukaryota</taxon>
        <taxon>Metazoa</taxon>
        <taxon>Spiralia</taxon>
        <taxon>Gnathifera</taxon>
        <taxon>Rotifera</taxon>
        <taxon>Eurotatoria</taxon>
        <taxon>Bdelloidea</taxon>
        <taxon>Philodinida</taxon>
        <taxon>Philodinidae</taxon>
        <taxon>Rotaria</taxon>
    </lineage>
</organism>
<dbReference type="InterPro" id="IPR019734">
    <property type="entry name" value="TPR_rpt"/>
</dbReference>
<dbReference type="Proteomes" id="UP000663836">
    <property type="component" value="Unassembled WGS sequence"/>
</dbReference>
<evidence type="ECO:0000256" key="2">
    <source>
        <dbReference type="ARBA" id="ARBA00022676"/>
    </source>
</evidence>
<keyword evidence="2 8" id="KW-0328">Glycosyltransferase</keyword>
<keyword evidence="8" id="KW-0520">NAD</keyword>
<evidence type="ECO:0000256" key="3">
    <source>
        <dbReference type="ARBA" id="ARBA00022679"/>
    </source>
</evidence>
<dbReference type="PANTHER" id="PTHR45641:SF19">
    <property type="entry name" value="NEPHROCYSTIN-3"/>
    <property type="match status" value="1"/>
</dbReference>
<dbReference type="GO" id="GO:0016779">
    <property type="term" value="F:nucleotidyltransferase activity"/>
    <property type="evidence" value="ECO:0007669"/>
    <property type="project" value="UniProtKB-KW"/>
</dbReference>
<feature type="non-terminal residue" evidence="9">
    <location>
        <position position="1"/>
    </location>
</feature>
<keyword evidence="3 8" id="KW-0808">Transferase</keyword>
<dbReference type="Gene3D" id="3.90.176.10">
    <property type="entry name" value="Toxin ADP-ribosyltransferase, Chain A, domain 1"/>
    <property type="match status" value="1"/>
</dbReference>
<accession>A0A815K0Y9</accession>
<dbReference type="EMBL" id="CAJOBD010009148">
    <property type="protein sequence ID" value="CAF4129148.1"/>
    <property type="molecule type" value="Genomic_DNA"/>
</dbReference>
<keyword evidence="5" id="KW-0677">Repeat</keyword>